<dbReference type="PANTHER" id="PTHR30146:SF138">
    <property type="entry name" value="TRANSCRIPTIONAL REGULATORY PROTEIN"/>
    <property type="match status" value="1"/>
</dbReference>
<sequence>MIDVARRAGVSTATVSRVLNGTAIVREDKRTAVRKACEDLGYVINGAARALSSRRSKTIGAVVPTLKTQTFSRMLTAFQQRVHDEGYTLLLASSQFDPQLELQEVTNLLEHGIDALMVVGHTHDPKMWQRIARSRTPCIQTLSLDPDHPSLGFDNAEVGHQIADHLVALGHRCIGVIVGTPSTNDRVSERNAGIRKRLAEAGLTLPDDRVIADAFSLEESREAMLRLLAQPGDRPTAIICGNDLLAFGVLLAARASGLRVPEDVSIVGFNNYDFAAHLSPPLTTVSVDLVQVGTDSADYLMRELRGRPRIALPRVPTEFVIRGSTGPVPV</sequence>
<dbReference type="CDD" id="cd01392">
    <property type="entry name" value="HTH_LacI"/>
    <property type="match status" value="1"/>
</dbReference>
<evidence type="ECO:0000256" key="1">
    <source>
        <dbReference type="ARBA" id="ARBA00023015"/>
    </source>
</evidence>
<evidence type="ECO:0000256" key="3">
    <source>
        <dbReference type="ARBA" id="ARBA00023163"/>
    </source>
</evidence>
<protein>
    <submittedName>
        <fullName evidence="5">LacI family transcriptional regulator</fullName>
    </submittedName>
</protein>
<gene>
    <name evidence="5" type="ORF">WM40_23160</name>
</gene>
<keyword evidence="2" id="KW-0238">DNA-binding</keyword>
<dbReference type="AlphaFoldDB" id="A0A0F5JVY9"/>
<feature type="domain" description="HTH lacI-type" evidence="4">
    <location>
        <begin position="1"/>
        <end position="53"/>
    </location>
</feature>
<proteinExistence type="predicted"/>
<dbReference type="InterPro" id="IPR000843">
    <property type="entry name" value="HTH_LacI"/>
</dbReference>
<reference evidence="5 6" key="1">
    <citation type="submission" date="2015-03" db="EMBL/GenBank/DDBJ databases">
        <title>Draft Genome Sequence of Burkholderia andropogonis type strain ICMP2807, isolated from Sorghum bicolor.</title>
        <authorList>
            <person name="Lopes-Santos L."/>
            <person name="Castro D.B."/>
            <person name="Ottoboni L.M."/>
            <person name="Park D."/>
            <person name="Weirc B.S."/>
            <person name="Destefano S.A."/>
        </authorList>
    </citation>
    <scope>NUCLEOTIDE SEQUENCE [LARGE SCALE GENOMIC DNA]</scope>
    <source>
        <strain evidence="5 6">ICMP2807</strain>
    </source>
</reference>
<dbReference type="PROSITE" id="PS50932">
    <property type="entry name" value="HTH_LACI_2"/>
    <property type="match status" value="1"/>
</dbReference>
<dbReference type="PROSITE" id="PS00356">
    <property type="entry name" value="HTH_LACI_1"/>
    <property type="match status" value="1"/>
</dbReference>
<dbReference type="PANTHER" id="PTHR30146">
    <property type="entry name" value="LACI-RELATED TRANSCRIPTIONAL REPRESSOR"/>
    <property type="match status" value="1"/>
</dbReference>
<dbReference type="Gene3D" id="3.40.50.2300">
    <property type="match status" value="2"/>
</dbReference>
<accession>A0A0F5JVY9</accession>
<evidence type="ECO:0000256" key="2">
    <source>
        <dbReference type="ARBA" id="ARBA00023125"/>
    </source>
</evidence>
<name>A0A0F5JVY9_9BURK</name>
<dbReference type="InterPro" id="IPR028082">
    <property type="entry name" value="Peripla_BP_I"/>
</dbReference>
<dbReference type="CDD" id="cd06273">
    <property type="entry name" value="PBP1_LacI-like"/>
    <property type="match status" value="1"/>
</dbReference>
<dbReference type="STRING" id="28092.WM40_23160"/>
<dbReference type="SUPFAM" id="SSF47413">
    <property type="entry name" value="lambda repressor-like DNA-binding domains"/>
    <property type="match status" value="1"/>
</dbReference>
<dbReference type="SUPFAM" id="SSF53822">
    <property type="entry name" value="Periplasmic binding protein-like I"/>
    <property type="match status" value="1"/>
</dbReference>
<dbReference type="Proteomes" id="UP000033618">
    <property type="component" value="Unassembled WGS sequence"/>
</dbReference>
<evidence type="ECO:0000259" key="4">
    <source>
        <dbReference type="PROSITE" id="PS50932"/>
    </source>
</evidence>
<dbReference type="GO" id="GO:0003700">
    <property type="term" value="F:DNA-binding transcription factor activity"/>
    <property type="evidence" value="ECO:0007669"/>
    <property type="project" value="TreeGrafter"/>
</dbReference>
<dbReference type="Pfam" id="PF00356">
    <property type="entry name" value="LacI"/>
    <property type="match status" value="1"/>
</dbReference>
<evidence type="ECO:0000313" key="5">
    <source>
        <dbReference type="EMBL" id="KKB61462.1"/>
    </source>
</evidence>
<dbReference type="GO" id="GO:0000976">
    <property type="term" value="F:transcription cis-regulatory region binding"/>
    <property type="evidence" value="ECO:0007669"/>
    <property type="project" value="TreeGrafter"/>
</dbReference>
<dbReference type="InterPro" id="IPR010982">
    <property type="entry name" value="Lambda_DNA-bd_dom_sf"/>
</dbReference>
<keyword evidence="6" id="KW-1185">Reference proteome</keyword>
<keyword evidence="1" id="KW-0805">Transcription regulation</keyword>
<dbReference type="SMART" id="SM00354">
    <property type="entry name" value="HTH_LACI"/>
    <property type="match status" value="1"/>
</dbReference>
<dbReference type="Gene3D" id="1.10.260.40">
    <property type="entry name" value="lambda repressor-like DNA-binding domains"/>
    <property type="match status" value="1"/>
</dbReference>
<organism evidence="5 6">
    <name type="scientific">Robbsia andropogonis</name>
    <dbReference type="NCBI Taxonomy" id="28092"/>
    <lineage>
        <taxon>Bacteria</taxon>
        <taxon>Pseudomonadati</taxon>
        <taxon>Pseudomonadota</taxon>
        <taxon>Betaproteobacteria</taxon>
        <taxon>Burkholderiales</taxon>
        <taxon>Burkholderiaceae</taxon>
        <taxon>Robbsia</taxon>
    </lineage>
</organism>
<dbReference type="Pfam" id="PF13377">
    <property type="entry name" value="Peripla_BP_3"/>
    <property type="match status" value="1"/>
</dbReference>
<dbReference type="PATRIC" id="fig|28092.6.peg.5442"/>
<evidence type="ECO:0000313" key="6">
    <source>
        <dbReference type="Proteomes" id="UP000033618"/>
    </source>
</evidence>
<dbReference type="EMBL" id="LAQU01000042">
    <property type="protein sequence ID" value="KKB61462.1"/>
    <property type="molecule type" value="Genomic_DNA"/>
</dbReference>
<dbReference type="InterPro" id="IPR046335">
    <property type="entry name" value="LacI/GalR-like_sensor"/>
</dbReference>
<keyword evidence="3" id="KW-0804">Transcription</keyword>
<comment type="caution">
    <text evidence="5">The sequence shown here is derived from an EMBL/GenBank/DDBJ whole genome shotgun (WGS) entry which is preliminary data.</text>
</comment>